<keyword evidence="5" id="KW-0999">Mitochondrion inner membrane</keyword>
<dbReference type="AlphaFoldDB" id="A0A199UWW0"/>
<evidence type="ECO:0000256" key="6">
    <source>
        <dbReference type="ARBA" id="ARBA00022989"/>
    </source>
</evidence>
<keyword evidence="7" id="KW-0496">Mitochondrion</keyword>
<evidence type="ECO:0000256" key="7">
    <source>
        <dbReference type="ARBA" id="ARBA00023128"/>
    </source>
</evidence>
<comment type="function">
    <text evidence="1">This protein is one of the nuclear-coded polypeptide chains of cytochrome c oxidase, the terminal oxidase in mitochondrial electron transport.</text>
</comment>
<sequence>MSSAQKIASHAASRRPKPPPNVVKEMFYGISLGLFAGYLWKLHHWNNQRRTREFYQLLDQGKISVVGGGGGDDNDRRQDQNRRENIN</sequence>
<evidence type="ECO:0000256" key="5">
    <source>
        <dbReference type="ARBA" id="ARBA00022792"/>
    </source>
</evidence>
<reference evidence="11 12" key="1">
    <citation type="journal article" date="2016" name="DNA Res.">
        <title>The draft genome of MD-2 pineapple using hybrid error correction of long reads.</title>
        <authorList>
            <person name="Redwan R.M."/>
            <person name="Saidin A."/>
            <person name="Kumar S.V."/>
        </authorList>
    </citation>
    <scope>NUCLEOTIDE SEQUENCE [LARGE SCALE GENOMIC DNA]</scope>
    <source>
        <strain evidence="12">cv. MD2</strain>
        <tissue evidence="11">Leaf</tissue>
    </source>
</reference>
<feature type="transmembrane region" description="Helical" evidence="10">
    <location>
        <begin position="26"/>
        <end position="42"/>
    </location>
</feature>
<name>A0A199UWW0_ANACO</name>
<evidence type="ECO:0000256" key="4">
    <source>
        <dbReference type="ARBA" id="ARBA00022692"/>
    </source>
</evidence>
<keyword evidence="8 10" id="KW-0472">Membrane</keyword>
<evidence type="ECO:0000256" key="9">
    <source>
        <dbReference type="SAM" id="MobiDB-lite"/>
    </source>
</evidence>
<feature type="region of interest" description="Disordered" evidence="9">
    <location>
        <begin position="1"/>
        <end position="22"/>
    </location>
</feature>
<evidence type="ECO:0000256" key="3">
    <source>
        <dbReference type="ARBA" id="ARBA00009591"/>
    </source>
</evidence>
<comment type="subcellular location">
    <subcellularLocation>
        <location evidence="2">Mitochondrion inner membrane</location>
    </subcellularLocation>
</comment>
<evidence type="ECO:0000256" key="8">
    <source>
        <dbReference type="ARBA" id="ARBA00023136"/>
    </source>
</evidence>
<dbReference type="PANTHER" id="PTHR34372:SF7">
    <property type="entry name" value="CYTOCHROME C OXIDASE SUBUNIT 5C"/>
    <property type="match status" value="1"/>
</dbReference>
<feature type="region of interest" description="Disordered" evidence="9">
    <location>
        <begin position="64"/>
        <end position="87"/>
    </location>
</feature>
<protein>
    <submittedName>
        <fullName evidence="11">Putative cytochrome c oxidase subunit 5C-4</fullName>
    </submittedName>
</protein>
<gene>
    <name evidence="11" type="ORF">ACMD2_12614</name>
</gene>
<organism evidence="11 12">
    <name type="scientific">Ananas comosus</name>
    <name type="common">Pineapple</name>
    <name type="synonym">Ananas ananas</name>
    <dbReference type="NCBI Taxonomy" id="4615"/>
    <lineage>
        <taxon>Eukaryota</taxon>
        <taxon>Viridiplantae</taxon>
        <taxon>Streptophyta</taxon>
        <taxon>Embryophyta</taxon>
        <taxon>Tracheophyta</taxon>
        <taxon>Spermatophyta</taxon>
        <taxon>Magnoliopsida</taxon>
        <taxon>Liliopsida</taxon>
        <taxon>Poales</taxon>
        <taxon>Bromeliaceae</taxon>
        <taxon>Bromelioideae</taxon>
        <taxon>Ananas</taxon>
    </lineage>
</organism>
<keyword evidence="4 10" id="KW-0812">Transmembrane</keyword>
<keyword evidence="6 10" id="KW-1133">Transmembrane helix</keyword>
<dbReference type="PANTHER" id="PTHR34372">
    <property type="entry name" value="CYTOCHROME C OXIDASE SUBUNIT 5C-2-RELATED"/>
    <property type="match status" value="1"/>
</dbReference>
<evidence type="ECO:0000256" key="10">
    <source>
        <dbReference type="SAM" id="Phobius"/>
    </source>
</evidence>
<feature type="compositionally biased region" description="Basic and acidic residues" evidence="9">
    <location>
        <begin position="73"/>
        <end position="87"/>
    </location>
</feature>
<dbReference type="GO" id="GO:0005743">
    <property type="term" value="C:mitochondrial inner membrane"/>
    <property type="evidence" value="ECO:0007669"/>
    <property type="project" value="UniProtKB-SubCell"/>
</dbReference>
<comment type="similarity">
    <text evidence="3">Belongs to the cytochrome c oxidase subunit 5C family.</text>
</comment>
<evidence type="ECO:0000313" key="11">
    <source>
        <dbReference type="EMBL" id="OAY69259.1"/>
    </source>
</evidence>
<evidence type="ECO:0000313" key="12">
    <source>
        <dbReference type="Proteomes" id="UP000092600"/>
    </source>
</evidence>
<accession>A0A199UWW0</accession>
<dbReference type="STRING" id="4615.A0A199UWW0"/>
<evidence type="ECO:0000256" key="2">
    <source>
        <dbReference type="ARBA" id="ARBA00004273"/>
    </source>
</evidence>
<comment type="caution">
    <text evidence="11">The sequence shown here is derived from an EMBL/GenBank/DDBJ whole genome shotgun (WGS) entry which is preliminary data.</text>
</comment>
<proteinExistence type="inferred from homology"/>
<dbReference type="InterPro" id="IPR008432">
    <property type="entry name" value="COX5C"/>
</dbReference>
<dbReference type="Proteomes" id="UP000092600">
    <property type="component" value="Unassembled WGS sequence"/>
</dbReference>
<dbReference type="EMBL" id="LSRQ01004477">
    <property type="protein sequence ID" value="OAY69259.1"/>
    <property type="molecule type" value="Genomic_DNA"/>
</dbReference>
<evidence type="ECO:0000256" key="1">
    <source>
        <dbReference type="ARBA" id="ARBA00002480"/>
    </source>
</evidence>